<feature type="domain" description="SLS1 C-terminal" evidence="4">
    <location>
        <begin position="448"/>
        <end position="737"/>
    </location>
</feature>
<feature type="compositionally biased region" description="Polar residues" evidence="1">
    <location>
        <begin position="859"/>
        <end position="881"/>
    </location>
</feature>
<name>A0A2V1DI62_9PLEO</name>
<dbReference type="OrthoDB" id="5392646at2759"/>
<protein>
    <submittedName>
        <fullName evidence="5">Uncharacterized protein</fullName>
    </submittedName>
</protein>
<dbReference type="Proteomes" id="UP000244855">
    <property type="component" value="Unassembled WGS sequence"/>
</dbReference>
<feature type="region of interest" description="Disordered" evidence="1">
    <location>
        <begin position="36"/>
        <end position="57"/>
    </location>
</feature>
<dbReference type="GO" id="GO:0005743">
    <property type="term" value="C:mitochondrial inner membrane"/>
    <property type="evidence" value="ECO:0007669"/>
    <property type="project" value="InterPro"/>
</dbReference>
<dbReference type="Pfam" id="PF20776">
    <property type="entry name" value="SLS1_N"/>
    <property type="match status" value="1"/>
</dbReference>
<feature type="compositionally biased region" description="Polar residues" evidence="1">
    <location>
        <begin position="822"/>
        <end position="845"/>
    </location>
</feature>
<evidence type="ECO:0000256" key="1">
    <source>
        <dbReference type="SAM" id="MobiDB-lite"/>
    </source>
</evidence>
<dbReference type="InterPro" id="IPR032741">
    <property type="entry name" value="Sls1_KH-1"/>
</dbReference>
<keyword evidence="6" id="KW-1185">Reference proteome</keyword>
<sequence>MIAARASSAFVCFRCELHIARPQLDVLSRHSRHSRAAFSTSVHRRNGDETGPTQPPNLIRYTHEQPNSPKRIRKARVRATTARLGAGVTTLGDDAKILVIKDVENATPEDVPKPDVIPLPSQETIDLLASLQDEAKPLTLEEIAKQLDSLRPQGDVDGNIDEAQYVDQKTFRRLYGMLVKGFTNTQLSHYYSTAKGVEHKEVAGQVLERLKQLQDDAKRAVDRSAWHPGTTAISERLPSLHSIQQKRAKRNAITKKTLVDQILRDIWKLVLIEEIEAPGDIELVLKPWQLTLLQSGPSPTPLDRVGKSRRAKIQIDTNVIRITADKTTAEYAADDIEKLLHDIETKRFDLNEWIPYLSGYKESEGINPYFPETALKTISELTQASVQVVAGNALSIVGLGKSAIVEAEQCILKLLPWNESASQSLDASRRDAAGVESYLAPAHFETHALKFHWRDQNLGRWTVPQTKPAEHNDSATNVDSTRGNGDVKAHLMELLDRTTPHSVDPFDEPSTGWASVPKQYLNASYGHVLFPEGSSQLETEPEYRPFLRTTPGLTQVLADRDMHPRARLRPPTLNYYFVAAPSQPGFEKGQRFPELRLQFSYAETGEYVLRAFEINYNMHFHDVLIPDKAMDVRFMVGNTLRLRVSKLAQNKNAMACVETISSNIDNGRKLTAPNFDLEIPACTIAGYESHTQEMKTVQYIFAGVRSRQSVSVVHNGIDVGITTVQGGKLSNKGTKVSTFFNTAPQGDQSDRTLFDRARDDSLLTNYINGTFELVEKFTGAARENKSWTTKLNKRPPAEAAALANLSPRNLEKGRNPALFGEPSTTDVDADPTTQENEPTSSQLQNDDIENPTLKDALSSEESVQNDAEVQGPNDHNLSPNGTDDAAADRKDDDASIKSPA</sequence>
<evidence type="ECO:0000313" key="6">
    <source>
        <dbReference type="Proteomes" id="UP000244855"/>
    </source>
</evidence>
<organism evidence="5 6">
    <name type="scientific">Periconia macrospinosa</name>
    <dbReference type="NCBI Taxonomy" id="97972"/>
    <lineage>
        <taxon>Eukaryota</taxon>
        <taxon>Fungi</taxon>
        <taxon>Dikarya</taxon>
        <taxon>Ascomycota</taxon>
        <taxon>Pezizomycotina</taxon>
        <taxon>Dothideomycetes</taxon>
        <taxon>Pleosporomycetidae</taxon>
        <taxon>Pleosporales</taxon>
        <taxon>Massarineae</taxon>
        <taxon>Periconiaceae</taxon>
        <taxon>Periconia</taxon>
    </lineage>
</organism>
<feature type="domain" description="SLS1 first KH" evidence="2">
    <location>
        <begin position="278"/>
        <end position="343"/>
    </location>
</feature>
<reference evidence="5 6" key="1">
    <citation type="journal article" date="2018" name="Sci. Rep.">
        <title>Comparative genomics provides insights into the lifestyle and reveals functional heterogeneity of dark septate endophytic fungi.</title>
        <authorList>
            <person name="Knapp D.G."/>
            <person name="Nemeth J.B."/>
            <person name="Barry K."/>
            <person name="Hainaut M."/>
            <person name="Henrissat B."/>
            <person name="Johnson J."/>
            <person name="Kuo A."/>
            <person name="Lim J.H.P."/>
            <person name="Lipzen A."/>
            <person name="Nolan M."/>
            <person name="Ohm R.A."/>
            <person name="Tamas L."/>
            <person name="Grigoriev I.V."/>
            <person name="Spatafora J.W."/>
            <person name="Nagy L.G."/>
            <person name="Kovacs G.M."/>
        </authorList>
    </citation>
    <scope>NUCLEOTIDE SEQUENCE [LARGE SCALE GENOMIC DNA]</scope>
    <source>
        <strain evidence="5 6">DSE2036</strain>
    </source>
</reference>
<dbReference type="AlphaFoldDB" id="A0A2V1DI62"/>
<accession>A0A2V1DI62</accession>
<evidence type="ECO:0000259" key="2">
    <source>
        <dbReference type="Pfam" id="PF14611"/>
    </source>
</evidence>
<gene>
    <name evidence="5" type="ORF">DM02DRAFT_616430</name>
</gene>
<dbReference type="PANTHER" id="PTHR37919:SF2">
    <property type="entry name" value="EXPERA DOMAIN-CONTAINING PROTEIN"/>
    <property type="match status" value="1"/>
</dbReference>
<evidence type="ECO:0000259" key="4">
    <source>
        <dbReference type="Pfam" id="PF20778"/>
    </source>
</evidence>
<feature type="domain" description="SLS1 N-terminal" evidence="3">
    <location>
        <begin position="138"/>
        <end position="270"/>
    </location>
</feature>
<feature type="region of interest" description="Disordered" evidence="1">
    <location>
        <begin position="802"/>
        <end position="900"/>
    </location>
</feature>
<dbReference type="PANTHER" id="PTHR37919">
    <property type="entry name" value="PROTEIN CBG05606"/>
    <property type="match status" value="1"/>
</dbReference>
<dbReference type="Pfam" id="PF20778">
    <property type="entry name" value="SLS1_C"/>
    <property type="match status" value="1"/>
</dbReference>
<dbReference type="Pfam" id="PF14611">
    <property type="entry name" value="KH_SLS1_1"/>
    <property type="match status" value="1"/>
</dbReference>
<feature type="compositionally biased region" description="Basic and acidic residues" evidence="1">
    <location>
        <begin position="886"/>
        <end position="900"/>
    </location>
</feature>
<evidence type="ECO:0000313" key="5">
    <source>
        <dbReference type="EMBL" id="PVH97551.1"/>
    </source>
</evidence>
<dbReference type="InterPro" id="IPR048401">
    <property type="entry name" value="SLS1_C"/>
</dbReference>
<proteinExistence type="predicted"/>
<evidence type="ECO:0000259" key="3">
    <source>
        <dbReference type="Pfam" id="PF20776"/>
    </source>
</evidence>
<feature type="region of interest" description="Disordered" evidence="1">
    <location>
        <begin position="464"/>
        <end position="484"/>
    </location>
</feature>
<dbReference type="InterPro" id="IPR048400">
    <property type="entry name" value="SLS1_N"/>
</dbReference>
<feature type="compositionally biased region" description="Polar residues" evidence="1">
    <location>
        <begin position="474"/>
        <end position="483"/>
    </location>
</feature>
<dbReference type="EMBL" id="KZ805433">
    <property type="protein sequence ID" value="PVH97551.1"/>
    <property type="molecule type" value="Genomic_DNA"/>
</dbReference>